<accession>C1A1B7</accession>
<dbReference type="HOGENOM" id="CLU_2397635_0_0_11"/>
<dbReference type="EMBL" id="AP008957">
    <property type="protein sequence ID" value="BAH34402.1"/>
    <property type="molecule type" value="Genomic_DNA"/>
</dbReference>
<dbReference type="KEGG" id="rer:RER_36940"/>
<reference evidence="3" key="1">
    <citation type="submission" date="2005-03" db="EMBL/GenBank/DDBJ databases">
        <title>Comparison of the complete genome sequences of Rhodococcus erythropolis PR4 and Rhodococcus opacus B4.</title>
        <authorList>
            <person name="Takarada H."/>
            <person name="Sekine M."/>
            <person name="Hosoyama A."/>
            <person name="Yamada R."/>
            <person name="Fujisawa T."/>
            <person name="Omata S."/>
            <person name="Shimizu A."/>
            <person name="Tsukatani N."/>
            <person name="Tanikawa S."/>
            <person name="Fujita N."/>
            <person name="Harayama S."/>
        </authorList>
    </citation>
    <scope>NUCLEOTIDE SEQUENCE [LARGE SCALE GENOMIC DNA]</scope>
    <source>
        <strain evidence="3">PR4 / NBRC 100887</strain>
    </source>
</reference>
<organism evidence="2 3">
    <name type="scientific">Rhodococcus erythropolis (strain PR4 / NBRC 100887)</name>
    <dbReference type="NCBI Taxonomy" id="234621"/>
    <lineage>
        <taxon>Bacteria</taxon>
        <taxon>Bacillati</taxon>
        <taxon>Actinomycetota</taxon>
        <taxon>Actinomycetes</taxon>
        <taxon>Mycobacteriales</taxon>
        <taxon>Nocardiaceae</taxon>
        <taxon>Rhodococcus</taxon>
        <taxon>Rhodococcus erythropolis group</taxon>
    </lineage>
</organism>
<reference evidence="2 3" key="2">
    <citation type="journal article" date="2006" name="Environ. Microbiol.">
        <title>Sequence analysis of three plasmids harboured in Rhodococcus erythropolis strain PR4.</title>
        <authorList>
            <person name="Sekine M."/>
            <person name="Tanikawa S."/>
            <person name="Omata S."/>
            <person name="Saito M."/>
            <person name="Fujisawa T."/>
            <person name="Tsukatani N."/>
            <person name="Tajima T."/>
            <person name="Sekigawa T."/>
            <person name="Kosugi H."/>
            <person name="Matsuo Y."/>
            <person name="Nishiko R."/>
            <person name="Imamura K."/>
            <person name="Ito M."/>
            <person name="Narita H."/>
            <person name="Tago S."/>
            <person name="Fujita N."/>
            <person name="Harayama S."/>
        </authorList>
    </citation>
    <scope>NUCLEOTIDE SEQUENCE [LARGE SCALE GENOMIC DNA]</scope>
    <source>
        <strain evidence="3">PR4 / NBRC 100887</strain>
    </source>
</reference>
<gene>
    <name evidence="2" type="ordered locus">RER_36940</name>
</gene>
<sequence length="93" mass="10339">MVAVSVTSRSVAHPTLSGNWSSGSETFTSSAIDDHDATIRWVTTNARLRRNRRRIARRFNPNNVWATVLVIALCALVALAIVCSMIFDKNHWG</sequence>
<dbReference type="Proteomes" id="UP000002204">
    <property type="component" value="Chromosome"/>
</dbReference>
<protein>
    <submittedName>
        <fullName evidence="2">Uncharacterized protein</fullName>
    </submittedName>
</protein>
<keyword evidence="1" id="KW-0472">Membrane</keyword>
<proteinExistence type="predicted"/>
<evidence type="ECO:0000313" key="3">
    <source>
        <dbReference type="Proteomes" id="UP000002204"/>
    </source>
</evidence>
<keyword evidence="1" id="KW-0812">Transmembrane</keyword>
<evidence type="ECO:0000256" key="1">
    <source>
        <dbReference type="SAM" id="Phobius"/>
    </source>
</evidence>
<evidence type="ECO:0000313" key="2">
    <source>
        <dbReference type="EMBL" id="BAH34402.1"/>
    </source>
</evidence>
<dbReference type="AlphaFoldDB" id="C1A1B7"/>
<feature type="transmembrane region" description="Helical" evidence="1">
    <location>
        <begin position="63"/>
        <end position="87"/>
    </location>
</feature>
<keyword evidence="1" id="KW-1133">Transmembrane helix</keyword>
<name>C1A1B7_RHOE4</name>